<proteinExistence type="inferred from homology"/>
<feature type="transmembrane region" description="Helical" evidence="8">
    <location>
        <begin position="133"/>
        <end position="152"/>
    </location>
</feature>
<evidence type="ECO:0000313" key="11">
    <source>
        <dbReference type="Proteomes" id="UP000523795"/>
    </source>
</evidence>
<keyword evidence="3 8" id="KW-0812">Transmembrane</keyword>
<organism evidence="10 11">
    <name type="scientific">Arthrobacter deserti</name>
    <dbReference type="NCBI Taxonomy" id="1742687"/>
    <lineage>
        <taxon>Bacteria</taxon>
        <taxon>Bacillati</taxon>
        <taxon>Actinomycetota</taxon>
        <taxon>Actinomycetes</taxon>
        <taxon>Micrococcales</taxon>
        <taxon>Micrococcaceae</taxon>
        <taxon>Arthrobacter</taxon>
    </lineage>
</organism>
<dbReference type="PANTHER" id="PTHR30509:SF9">
    <property type="entry name" value="MULTIDRUG RESISTANCE PROTEIN MDTO"/>
    <property type="match status" value="1"/>
</dbReference>
<dbReference type="InterPro" id="IPR049453">
    <property type="entry name" value="Memb_transporter_dom"/>
</dbReference>
<evidence type="ECO:0000313" key="10">
    <source>
        <dbReference type="EMBL" id="NKX49738.1"/>
    </source>
</evidence>
<feature type="coiled-coil region" evidence="7">
    <location>
        <begin position="290"/>
        <end position="317"/>
    </location>
</feature>
<accession>A0ABX1JKC8</accession>
<dbReference type="Proteomes" id="UP000523795">
    <property type="component" value="Unassembled WGS sequence"/>
</dbReference>
<feature type="transmembrane region" description="Helical" evidence="8">
    <location>
        <begin position="64"/>
        <end position="81"/>
    </location>
</feature>
<evidence type="ECO:0000256" key="5">
    <source>
        <dbReference type="ARBA" id="ARBA00023136"/>
    </source>
</evidence>
<sequence>MRAVLGWPRLQLAFKAALAAGLAWTLALGIPGAANEYPYYAPVGALLSLYPTVAGSVKTAAQTLAGLMLGVGLAWLLMLWAEPSALSVGLLVCLGVLLAGLPRLGTGKDWVPTAALFVLLVGGPDAGDYSTGYLIQTAVGAAVGITVNFLVFPPLHFNAAATELERLRQDLADQLDQMTAALVEPWPPEHRDWSGRSEDLALVASEVRRAAQHAAQSGKGNPPRHLHPHDLDGDYRRLRLLEHIVFHVRDMTEVLSAVVWGGHLRIPPSLVDPLADAMAAVSAAVRGLDGDDAQQQLAEAADKHRELMRELDRLASVENPAAAVGSLAVSLGRILASLAGSTRGAGDGRE</sequence>
<dbReference type="Pfam" id="PF13515">
    <property type="entry name" value="FUSC_2"/>
    <property type="match status" value="1"/>
</dbReference>
<evidence type="ECO:0000256" key="6">
    <source>
        <dbReference type="ARBA" id="ARBA00043993"/>
    </source>
</evidence>
<feature type="domain" description="Integral membrane bound transporter" evidence="9">
    <location>
        <begin position="30"/>
        <end position="147"/>
    </location>
</feature>
<gene>
    <name evidence="10" type="ORF">HER39_03945</name>
</gene>
<keyword evidence="11" id="KW-1185">Reference proteome</keyword>
<protein>
    <submittedName>
        <fullName evidence="10">FUSC family protein</fullName>
    </submittedName>
</protein>
<keyword evidence="7" id="KW-0175">Coiled coil</keyword>
<evidence type="ECO:0000259" key="9">
    <source>
        <dbReference type="Pfam" id="PF13515"/>
    </source>
</evidence>
<comment type="caution">
    <text evidence="10">The sequence shown here is derived from an EMBL/GenBank/DDBJ whole genome shotgun (WGS) entry which is preliminary data.</text>
</comment>
<keyword evidence="5 8" id="KW-0472">Membrane</keyword>
<evidence type="ECO:0000256" key="1">
    <source>
        <dbReference type="ARBA" id="ARBA00004651"/>
    </source>
</evidence>
<keyword evidence="4 8" id="KW-1133">Transmembrane helix</keyword>
<evidence type="ECO:0000256" key="3">
    <source>
        <dbReference type="ARBA" id="ARBA00022692"/>
    </source>
</evidence>
<feature type="transmembrane region" description="Helical" evidence="8">
    <location>
        <begin position="12"/>
        <end position="33"/>
    </location>
</feature>
<name>A0ABX1JKC8_9MICC</name>
<evidence type="ECO:0000256" key="8">
    <source>
        <dbReference type="SAM" id="Phobius"/>
    </source>
</evidence>
<dbReference type="EMBL" id="JAAZSR010000034">
    <property type="protein sequence ID" value="NKX49738.1"/>
    <property type="molecule type" value="Genomic_DNA"/>
</dbReference>
<evidence type="ECO:0000256" key="4">
    <source>
        <dbReference type="ARBA" id="ARBA00022989"/>
    </source>
</evidence>
<feature type="coiled-coil region" evidence="7">
    <location>
        <begin position="157"/>
        <end position="184"/>
    </location>
</feature>
<dbReference type="PANTHER" id="PTHR30509">
    <property type="entry name" value="P-HYDROXYBENZOIC ACID EFFLUX PUMP SUBUNIT-RELATED"/>
    <property type="match status" value="1"/>
</dbReference>
<feature type="transmembrane region" description="Helical" evidence="8">
    <location>
        <begin position="87"/>
        <end position="105"/>
    </location>
</feature>
<reference evidence="10 11" key="1">
    <citation type="submission" date="2020-04" db="EMBL/GenBank/DDBJ databases">
        <authorList>
            <person name="Liu S."/>
        </authorList>
    </citation>
    <scope>NUCLEOTIDE SEQUENCE [LARGE SCALE GENOMIC DNA]</scope>
    <source>
        <strain evidence="10 11">CGMCC 1.15091</strain>
    </source>
</reference>
<evidence type="ECO:0000256" key="7">
    <source>
        <dbReference type="SAM" id="Coils"/>
    </source>
</evidence>
<evidence type="ECO:0000256" key="2">
    <source>
        <dbReference type="ARBA" id="ARBA00022475"/>
    </source>
</evidence>
<comment type="subcellular location">
    <subcellularLocation>
        <location evidence="1">Cell membrane</location>
        <topology evidence="1">Multi-pass membrane protein</topology>
    </subcellularLocation>
</comment>
<comment type="similarity">
    <text evidence="6">Belongs to the YccS/YhfK family.</text>
</comment>
<keyword evidence="2" id="KW-1003">Cell membrane</keyword>